<dbReference type="PROSITE" id="PS51935">
    <property type="entry name" value="NLPC_P60"/>
    <property type="match status" value="1"/>
</dbReference>
<keyword evidence="5" id="KW-0788">Thiol protease</keyword>
<comment type="similarity">
    <text evidence="1">Belongs to the peptidase C40 family.</text>
</comment>
<sequence>MKKLITIPLILFSLLGFSQKQIDSTTEKTIIPNYISGISNDITSRLDTFVNKWKGKPYVYGGLSLKGIDCSGFIQTLYKDVFDILIPRTAYSQYKSSTKISKDEMGVGDLLFFMSRSSPSGWHVAVYLGNNVIMHAANRKRGVVVDQLTSMIKKNIYSVGHFIK</sequence>
<dbReference type="PANTHER" id="PTHR47360">
    <property type="entry name" value="MUREIN DD-ENDOPEPTIDASE MEPS/MUREIN LD-CARBOXYPEPTIDASE"/>
    <property type="match status" value="1"/>
</dbReference>
<feature type="domain" description="NlpC/P60" evidence="6">
    <location>
        <begin position="36"/>
        <end position="164"/>
    </location>
</feature>
<dbReference type="Gene3D" id="3.90.1720.10">
    <property type="entry name" value="endopeptidase domain like (from Nostoc punctiforme)"/>
    <property type="match status" value="1"/>
</dbReference>
<evidence type="ECO:0000259" key="6">
    <source>
        <dbReference type="PROSITE" id="PS51935"/>
    </source>
</evidence>
<dbReference type="GO" id="GO:0006508">
    <property type="term" value="P:proteolysis"/>
    <property type="evidence" value="ECO:0007669"/>
    <property type="project" value="UniProtKB-KW"/>
</dbReference>
<keyword evidence="7" id="KW-0449">Lipoprotein</keyword>
<evidence type="ECO:0000256" key="3">
    <source>
        <dbReference type="ARBA" id="ARBA00022729"/>
    </source>
</evidence>
<proteinExistence type="inferred from homology"/>
<evidence type="ECO:0000256" key="1">
    <source>
        <dbReference type="ARBA" id="ARBA00007074"/>
    </source>
</evidence>
<dbReference type="Pfam" id="PF00877">
    <property type="entry name" value="NLPC_P60"/>
    <property type="match status" value="1"/>
</dbReference>
<keyword evidence="2" id="KW-0645">Protease</keyword>
<dbReference type="InterPro" id="IPR000064">
    <property type="entry name" value="NLP_P60_dom"/>
</dbReference>
<name>A0A6J5M060_9CAUD</name>
<dbReference type="EMBL" id="LR796345">
    <property type="protein sequence ID" value="CAB4138440.1"/>
    <property type="molecule type" value="Genomic_DNA"/>
</dbReference>
<keyword evidence="4" id="KW-0378">Hydrolase</keyword>
<evidence type="ECO:0000256" key="5">
    <source>
        <dbReference type="ARBA" id="ARBA00022807"/>
    </source>
</evidence>
<evidence type="ECO:0000256" key="4">
    <source>
        <dbReference type="ARBA" id="ARBA00022801"/>
    </source>
</evidence>
<accession>A0A6J5M060</accession>
<dbReference type="GO" id="GO:0008234">
    <property type="term" value="F:cysteine-type peptidase activity"/>
    <property type="evidence" value="ECO:0007669"/>
    <property type="project" value="UniProtKB-KW"/>
</dbReference>
<gene>
    <name evidence="7" type="ORF">UFOVP331_43</name>
</gene>
<dbReference type="InterPro" id="IPR038765">
    <property type="entry name" value="Papain-like_cys_pep_sf"/>
</dbReference>
<keyword evidence="3" id="KW-0732">Signal</keyword>
<dbReference type="InterPro" id="IPR052062">
    <property type="entry name" value="Murein_DD/LD_carboxypeptidase"/>
</dbReference>
<reference evidence="7" key="1">
    <citation type="submission" date="2020-04" db="EMBL/GenBank/DDBJ databases">
        <authorList>
            <person name="Chiriac C."/>
            <person name="Salcher M."/>
            <person name="Ghai R."/>
            <person name="Kavagutti S V."/>
        </authorList>
    </citation>
    <scope>NUCLEOTIDE SEQUENCE</scope>
</reference>
<dbReference type="PANTHER" id="PTHR47360:SF1">
    <property type="entry name" value="ENDOPEPTIDASE NLPC-RELATED"/>
    <property type="match status" value="1"/>
</dbReference>
<evidence type="ECO:0000313" key="7">
    <source>
        <dbReference type="EMBL" id="CAB4138440.1"/>
    </source>
</evidence>
<organism evidence="7">
    <name type="scientific">uncultured Caudovirales phage</name>
    <dbReference type="NCBI Taxonomy" id="2100421"/>
    <lineage>
        <taxon>Viruses</taxon>
        <taxon>Duplodnaviria</taxon>
        <taxon>Heunggongvirae</taxon>
        <taxon>Uroviricota</taxon>
        <taxon>Caudoviricetes</taxon>
        <taxon>Peduoviridae</taxon>
        <taxon>Maltschvirus</taxon>
        <taxon>Maltschvirus maltsch</taxon>
    </lineage>
</organism>
<dbReference type="SUPFAM" id="SSF54001">
    <property type="entry name" value="Cysteine proteinases"/>
    <property type="match status" value="1"/>
</dbReference>
<dbReference type="GO" id="GO:0001897">
    <property type="term" value="P:symbiont-mediated cytolysis of host cell"/>
    <property type="evidence" value="ECO:0007669"/>
    <property type="project" value="UniProtKB-ARBA"/>
</dbReference>
<protein>
    <submittedName>
        <fullName evidence="7">Outer membrane lipoprotein</fullName>
    </submittedName>
</protein>
<evidence type="ECO:0000256" key="2">
    <source>
        <dbReference type="ARBA" id="ARBA00022670"/>
    </source>
</evidence>